<dbReference type="EMBL" id="WISR01000023">
    <property type="protein sequence ID" value="MQW31676.1"/>
    <property type="molecule type" value="Genomic_DNA"/>
</dbReference>
<evidence type="ECO:0000313" key="1">
    <source>
        <dbReference type="EMBL" id="MQW31676.1"/>
    </source>
</evidence>
<reference evidence="1 2" key="1">
    <citation type="journal article" date="2013" name="Genome Biol.">
        <title>Comparative genomics of the core and accessory genomes of 48 Sinorhizobium strains comprising five genospecies.</title>
        <authorList>
            <person name="Sugawara M."/>
            <person name="Epstein B."/>
            <person name="Badgley B.D."/>
            <person name="Unno T."/>
            <person name="Xu L."/>
            <person name="Reese J."/>
            <person name="Gyaneshwar P."/>
            <person name="Denny R."/>
            <person name="Mudge J."/>
            <person name="Bharti A.K."/>
            <person name="Farmer A.D."/>
            <person name="May G.D."/>
            <person name="Woodward J.E."/>
            <person name="Medigue C."/>
            <person name="Vallenet D."/>
            <person name="Lajus A."/>
            <person name="Rouy Z."/>
            <person name="Martinez-Vaz B."/>
            <person name="Tiffin P."/>
            <person name="Young N.D."/>
            <person name="Sadowsky M.J."/>
        </authorList>
    </citation>
    <scope>NUCLEOTIDE SEQUENCE [LARGE SCALE GENOMIC DNA]</scope>
    <source>
        <strain evidence="1 2">N6B1</strain>
    </source>
</reference>
<gene>
    <name evidence="1" type="ORF">GHK53_02065</name>
</gene>
<dbReference type="Proteomes" id="UP000429484">
    <property type="component" value="Unassembled WGS sequence"/>
</dbReference>
<comment type="caution">
    <text evidence="1">The sequence shown here is derived from an EMBL/GenBank/DDBJ whole genome shotgun (WGS) entry which is preliminary data.</text>
</comment>
<proteinExistence type="predicted"/>
<name>A0AAW9TCQ2_RHIML</name>
<dbReference type="RefSeq" id="WP_013844841.1">
    <property type="nucleotide sequence ID" value="NZ_CP009144.1"/>
</dbReference>
<sequence length="77" mass="8789">MPVLVVPAHPAARSSPSLATAFARWRLGLTLYMEWSIVSRRADPHLLADAAIPDTYRLGCEEARRQREAVRHLHWML</sequence>
<protein>
    <submittedName>
        <fullName evidence="1">Uncharacterized protein</fullName>
    </submittedName>
</protein>
<dbReference type="AlphaFoldDB" id="A0AAW9TCQ2"/>
<dbReference type="GeneID" id="89577174"/>
<evidence type="ECO:0000313" key="2">
    <source>
        <dbReference type="Proteomes" id="UP000429484"/>
    </source>
</evidence>
<accession>A0AAW9TCQ2</accession>
<organism evidence="1 2">
    <name type="scientific">Rhizobium meliloti</name>
    <name type="common">Ensifer meliloti</name>
    <name type="synonym">Sinorhizobium meliloti</name>
    <dbReference type="NCBI Taxonomy" id="382"/>
    <lineage>
        <taxon>Bacteria</taxon>
        <taxon>Pseudomonadati</taxon>
        <taxon>Pseudomonadota</taxon>
        <taxon>Alphaproteobacteria</taxon>
        <taxon>Hyphomicrobiales</taxon>
        <taxon>Rhizobiaceae</taxon>
        <taxon>Sinorhizobium/Ensifer group</taxon>
        <taxon>Sinorhizobium</taxon>
    </lineage>
</organism>
<dbReference type="KEGG" id="smer:DU99_15275"/>